<gene>
    <name evidence="1" type="ORF">AFERRID_00500</name>
</gene>
<dbReference type="InterPro" id="IPR002123">
    <property type="entry name" value="Plipid/glycerol_acylTrfase"/>
</dbReference>
<dbReference type="SUPFAM" id="SSF69593">
    <property type="entry name" value="Glycerol-3-phosphate (1)-acyltransferase"/>
    <property type="match status" value="1"/>
</dbReference>
<accession>A0A2Z6IE65</accession>
<dbReference type="RefSeq" id="WP_172959305.1">
    <property type="nucleotide sequence ID" value="NZ_AP018795.1"/>
</dbReference>
<dbReference type="KEGG" id="afj:AFERRID_00500"/>
<organism evidence="1 2">
    <name type="scientific">Acidithiobacillus ferridurans</name>
    <dbReference type="NCBI Taxonomy" id="1232575"/>
    <lineage>
        <taxon>Bacteria</taxon>
        <taxon>Pseudomonadati</taxon>
        <taxon>Pseudomonadota</taxon>
        <taxon>Acidithiobacillia</taxon>
        <taxon>Acidithiobacillales</taxon>
        <taxon>Acidithiobacillaceae</taxon>
        <taxon>Acidithiobacillus</taxon>
    </lineage>
</organism>
<dbReference type="SMART" id="SM00563">
    <property type="entry name" value="PlsC"/>
    <property type="match status" value="1"/>
</dbReference>
<dbReference type="Pfam" id="PF01553">
    <property type="entry name" value="Acyltransferase"/>
    <property type="match status" value="1"/>
</dbReference>
<name>A0A2Z6IE65_ACIFI</name>
<dbReference type="Proteomes" id="UP000280188">
    <property type="component" value="Chromosome"/>
</dbReference>
<sequence length="153" mass="17065">MLIIVRSHTSLLDGPAVALWLARERQLSHCLFAVDPDYARHSVYSPLLKAYGWLVGRHTLLPLDQQRPFALRKMFSALGAGQHVVIFPQGTGLSEPDRPDQPGMAWLLRKAGKETSILSLSLRHDQRWPCVAKTLSTVVDATTTNRSPMAITR</sequence>
<evidence type="ECO:0000313" key="2">
    <source>
        <dbReference type="Proteomes" id="UP000280188"/>
    </source>
</evidence>
<proteinExistence type="predicted"/>
<dbReference type="EMBL" id="AP018795">
    <property type="protein sequence ID" value="BBF63832.1"/>
    <property type="molecule type" value="Genomic_DNA"/>
</dbReference>
<evidence type="ECO:0000313" key="1">
    <source>
        <dbReference type="EMBL" id="BBF63832.1"/>
    </source>
</evidence>
<reference evidence="1 2" key="1">
    <citation type="journal article" date="2018" name="Microbiol. Resour. Announc.">
        <title>Complete Genome Sequence of Acidithiobacillus ferridurans JCM 18981.</title>
        <authorList>
            <person name="Miyauchi T."/>
            <person name="Kouzuma A."/>
            <person name="Abe T."/>
            <person name="Watanabe K."/>
        </authorList>
    </citation>
    <scope>NUCLEOTIDE SEQUENCE [LARGE SCALE GENOMIC DNA]</scope>
    <source>
        <strain evidence="2">ATCC 33020 / DSM 29468 / JCM 18981 / 11Fe</strain>
    </source>
</reference>
<protein>
    <submittedName>
        <fullName evidence="1">Uncharacterized protein</fullName>
    </submittedName>
</protein>
<dbReference type="AlphaFoldDB" id="A0A2Z6IE65"/>
<dbReference type="GO" id="GO:0016746">
    <property type="term" value="F:acyltransferase activity"/>
    <property type="evidence" value="ECO:0007669"/>
    <property type="project" value="InterPro"/>
</dbReference>
<keyword evidence="2" id="KW-1185">Reference proteome</keyword>